<feature type="region of interest" description="Disordered" evidence="6">
    <location>
        <begin position="729"/>
        <end position="838"/>
    </location>
</feature>
<evidence type="ECO:0000256" key="5">
    <source>
        <dbReference type="PROSITE-ProRule" id="PRU00339"/>
    </source>
</evidence>
<dbReference type="Pfam" id="PF00023">
    <property type="entry name" value="Ank"/>
    <property type="match status" value="1"/>
</dbReference>
<proteinExistence type="predicted"/>
<feature type="compositionally biased region" description="Low complexity" evidence="6">
    <location>
        <begin position="554"/>
        <end position="566"/>
    </location>
</feature>
<sequence>MHARQQYYSGGRGLGRSGGGVNSRRPLDPEEDEDSYEDSLLDDQSQEEEEEQQEDEEDEYVEESQPTDDDDDEPTAAGDDAVLDLAELEQLQEEAERMKGLGNKHMAAQEYTRAYNAYSAALQLSPVGPSSHVFLSNRAASLLSLKRYSAAAVDARRAVALAPTFGKAHARLGQALYFLKQYKGAVEAYEDALKYEEEDGYGGGNNAVTRAYLQKAREKLAKQEEKERKKRAGAATEDATVDGDETTTAFGPMSVVTDKEGVGLASGMRASSNERINSAARNNGQNQLSLQTLSIDEDKEMDLANLTVETGPMGGPAQQRIEPKRVPVAAHSTSPDVDIAASDDTDGADPDFDEALRLQKRATWFLSHKQYRSAVDEFSAALFLVPDDPILSPQLHTGRAHALNGLERFQSAENDALYALKIILRDREEDASAAEAYSVLGKSLYYAKDYRGAVEAFEECERVWEQNGGKLSVFDEAYLDQAHDALDAGLGVDHDDGASVGGGRSVMSYGVKSVVSCVKEGRSMSNIPKLKPPRFVSREEALKATPNLPPTPKSWPKQTPTTPTTVKVGPEREVLFLSDQMGIKLNRGTDGIVRVISVSEIQPGSSILRKGKVEAGDLVREVCGVDLRRPITATMWGDTVALIKMTPRPVMPDTAPADVVVESSLPPLSVEKSEISPDAQLQTEPNATECESSTAEAASEILPCEAEVVEAYAENEREEIVPEVSVIQIEDPKVEDVDEEIPEKDADNSETNCADELNTESTSEVTTPLPTAQDESEGGDVVQNTEQLLSKDDAPATANDAPTETDEKNDEDVEQLQTADVSKNANDPTPTVPLKDNTPSVGLREILFTDQGWRELWAAIPDKQLSFTAPILTHLLLHYHYRVLAIYKQPELILVLRLPLDGDEVKRLLGSQSSGHSSYLIAESVIDPKTSKIRLSQLTHPTSLPLKTDRAKGLQNIRKRTCFDILTPTEVIELSAAFLPNDSFDNMEYASEKCLSDTYRFEHAISESLLMAQHMNFQHMEQHQIILGTPHSYVIGGNDQVLKEALASALELQKSHGGRNNKLDSSIIDERDTSGNTALHYACRNRRSSTVGILVGAGSNSSAQTADLKTPCHIAAIGLDATTLSILLSAQYPRPDPNALDSKLRTPMFVAAVEGRTADGKGNASALDQCLSALEAWGGQLMLGNTTDLHPIHLVQWKSAELGVILSHCHYHYPLLSGLAGISVSALYHYPLHGALIHLREQIYLALSSSDGFTKIPSEMAIVSRLQTLLIHGFEPNERFEGIFCEGIRSKHLTAYFGFTPLQILLAAAKEVQVFESSNQKEKDVENGRAVKNIVEIIQSCAKTLLEKGARVNMPPPPATRLDRDTPPGCCSLNDAVEEAQSAHVPHVNRDGLNKLDNKQILTLLGGADRLKAPQKFFASLPKSVDSAGTLQFVTSSRDSNAPGGSDDCSCAVCWSEFGLISNRKHLCRASSRYVCNDCSTKRLLENGTEQRITDGLFNLATFEKNSVSGTRKSQVSSRIASACHATSRLDMKSNSVSSSSTSTSDRNRSFLGLGSSSGSSATDKKEQRNLSATERITSAISGLGQAKDAVIERGAKLEGLAEKTEALNNASVDFMNMAKELERQQNSWW</sequence>
<evidence type="ECO:0000313" key="10">
    <source>
        <dbReference type="Proteomes" id="UP001224775"/>
    </source>
</evidence>
<dbReference type="InterPro" id="IPR019734">
    <property type="entry name" value="TPR_rpt"/>
</dbReference>
<dbReference type="CDD" id="cd15873">
    <property type="entry name" value="R-SNARE_STXBP5_6"/>
    <property type="match status" value="1"/>
</dbReference>
<dbReference type="SUPFAM" id="SSF50156">
    <property type="entry name" value="PDZ domain-like"/>
    <property type="match status" value="1"/>
</dbReference>
<dbReference type="InterPro" id="IPR036770">
    <property type="entry name" value="Ankyrin_rpt-contain_sf"/>
</dbReference>
<dbReference type="SUPFAM" id="SSF58038">
    <property type="entry name" value="SNARE fusion complex"/>
    <property type="match status" value="1"/>
</dbReference>
<dbReference type="InterPro" id="IPR047150">
    <property type="entry name" value="SGT"/>
</dbReference>
<dbReference type="InterPro" id="IPR042855">
    <property type="entry name" value="V_SNARE_CC"/>
</dbReference>
<dbReference type="Gene3D" id="1.25.40.10">
    <property type="entry name" value="Tetratricopeptide repeat domain"/>
    <property type="match status" value="2"/>
</dbReference>
<dbReference type="PROSITE" id="PS50892">
    <property type="entry name" value="V_SNARE"/>
    <property type="match status" value="1"/>
</dbReference>
<dbReference type="InterPro" id="IPR011990">
    <property type="entry name" value="TPR-like_helical_dom_sf"/>
</dbReference>
<feature type="domain" description="PDZ" evidence="7">
    <location>
        <begin position="565"/>
        <end position="650"/>
    </location>
</feature>
<evidence type="ECO:0000313" key="9">
    <source>
        <dbReference type="EMBL" id="KAK1747299.1"/>
    </source>
</evidence>
<dbReference type="PANTHER" id="PTHR45831">
    <property type="entry name" value="LD24721P"/>
    <property type="match status" value="1"/>
</dbReference>
<keyword evidence="1" id="KW-0677">Repeat</keyword>
<dbReference type="SUPFAM" id="SSF48403">
    <property type="entry name" value="Ankyrin repeat"/>
    <property type="match status" value="1"/>
</dbReference>
<dbReference type="Gene3D" id="3.30.40.10">
    <property type="entry name" value="Zinc/RING finger domain, C3HC4 (zinc finger)"/>
    <property type="match status" value="1"/>
</dbReference>
<feature type="compositionally biased region" description="Acidic residues" evidence="6">
    <location>
        <begin position="803"/>
        <end position="814"/>
    </location>
</feature>
<dbReference type="PROSITE" id="PS50088">
    <property type="entry name" value="ANK_REPEAT"/>
    <property type="match status" value="1"/>
</dbReference>
<keyword evidence="4" id="KW-0175">Coiled coil</keyword>
<evidence type="ECO:0000256" key="6">
    <source>
        <dbReference type="SAM" id="MobiDB-lite"/>
    </source>
</evidence>
<feature type="region of interest" description="Disordered" evidence="6">
    <location>
        <begin position="1532"/>
        <end position="1573"/>
    </location>
</feature>
<feature type="compositionally biased region" description="Acidic residues" evidence="6">
    <location>
        <begin position="29"/>
        <end position="74"/>
    </location>
</feature>
<name>A0AAD9DIF5_9STRA</name>
<feature type="region of interest" description="Disordered" evidence="6">
    <location>
        <begin position="221"/>
        <end position="251"/>
    </location>
</feature>
<dbReference type="GO" id="GO:0072380">
    <property type="term" value="C:TRC complex"/>
    <property type="evidence" value="ECO:0007669"/>
    <property type="project" value="TreeGrafter"/>
</dbReference>
<keyword evidence="2 5" id="KW-0802">TPR repeat</keyword>
<evidence type="ECO:0000256" key="2">
    <source>
        <dbReference type="ARBA" id="ARBA00022803"/>
    </source>
</evidence>
<protein>
    <submittedName>
        <fullName evidence="9">Tetratricopeptide repeat protein</fullName>
    </submittedName>
</protein>
<dbReference type="SMART" id="SM00028">
    <property type="entry name" value="TPR"/>
    <property type="match status" value="6"/>
</dbReference>
<feature type="compositionally biased region" description="Polar residues" evidence="6">
    <location>
        <begin position="815"/>
        <end position="829"/>
    </location>
</feature>
<dbReference type="Gene3D" id="1.20.5.110">
    <property type="match status" value="1"/>
</dbReference>
<dbReference type="GO" id="GO:0006620">
    <property type="term" value="P:post-translational protein targeting to endoplasmic reticulum membrane"/>
    <property type="evidence" value="ECO:0007669"/>
    <property type="project" value="TreeGrafter"/>
</dbReference>
<keyword evidence="3" id="KW-0040">ANK repeat</keyword>
<feature type="repeat" description="TPR" evidence="5">
    <location>
        <begin position="434"/>
        <end position="467"/>
    </location>
</feature>
<gene>
    <name evidence="9" type="ORF">QTG54_001262</name>
</gene>
<dbReference type="GO" id="GO:0060090">
    <property type="term" value="F:molecular adaptor activity"/>
    <property type="evidence" value="ECO:0007669"/>
    <property type="project" value="TreeGrafter"/>
</dbReference>
<reference evidence="9" key="1">
    <citation type="submission" date="2023-06" db="EMBL/GenBank/DDBJ databases">
        <title>Survivors Of The Sea: Transcriptome response of Skeletonema marinoi to long-term dormancy.</title>
        <authorList>
            <person name="Pinder M.I.M."/>
            <person name="Kourtchenko O."/>
            <person name="Robertson E.K."/>
            <person name="Larsson T."/>
            <person name="Maumus F."/>
            <person name="Osuna-Cruz C.M."/>
            <person name="Vancaester E."/>
            <person name="Stenow R."/>
            <person name="Vandepoele K."/>
            <person name="Ploug H."/>
            <person name="Bruchert V."/>
            <person name="Godhe A."/>
            <person name="Topel M."/>
        </authorList>
    </citation>
    <scope>NUCLEOTIDE SEQUENCE</scope>
    <source>
        <strain evidence="9">R05AC</strain>
    </source>
</reference>
<accession>A0AAD9DIF5</accession>
<dbReference type="SMART" id="SM00248">
    <property type="entry name" value="ANK"/>
    <property type="match status" value="2"/>
</dbReference>
<dbReference type="PANTHER" id="PTHR45831:SF4">
    <property type="match status" value="1"/>
</dbReference>
<dbReference type="CDD" id="cd00136">
    <property type="entry name" value="PDZ_canonical"/>
    <property type="match status" value="1"/>
</dbReference>
<comment type="caution">
    <text evidence="9">The sequence shown here is derived from an EMBL/GenBank/DDBJ whole genome shotgun (WGS) entry which is preliminary data.</text>
</comment>
<dbReference type="SUPFAM" id="SSF57903">
    <property type="entry name" value="FYVE/PHD zinc finger"/>
    <property type="match status" value="1"/>
</dbReference>
<dbReference type="Proteomes" id="UP001224775">
    <property type="component" value="Unassembled WGS sequence"/>
</dbReference>
<dbReference type="PROSITE" id="PS50106">
    <property type="entry name" value="PDZ"/>
    <property type="match status" value="1"/>
</dbReference>
<organism evidence="9 10">
    <name type="scientific">Skeletonema marinoi</name>
    <dbReference type="NCBI Taxonomy" id="267567"/>
    <lineage>
        <taxon>Eukaryota</taxon>
        <taxon>Sar</taxon>
        <taxon>Stramenopiles</taxon>
        <taxon>Ochrophyta</taxon>
        <taxon>Bacillariophyta</taxon>
        <taxon>Coscinodiscophyceae</taxon>
        <taxon>Thalassiosirophycidae</taxon>
        <taxon>Thalassiosirales</taxon>
        <taxon>Skeletonemataceae</taxon>
        <taxon>Skeletonema</taxon>
        <taxon>Skeletonema marinoi-dohrnii complex</taxon>
    </lineage>
</organism>
<feature type="repeat" description="TPR" evidence="5">
    <location>
        <begin position="166"/>
        <end position="199"/>
    </location>
</feature>
<dbReference type="InterPro" id="IPR011011">
    <property type="entry name" value="Znf_FYVE_PHD"/>
</dbReference>
<feature type="region of interest" description="Disordered" evidence="6">
    <location>
        <begin position="674"/>
        <end position="698"/>
    </location>
</feature>
<keyword evidence="10" id="KW-1185">Reference proteome</keyword>
<feature type="repeat" description="ANK" evidence="3">
    <location>
        <begin position="1074"/>
        <end position="1106"/>
    </location>
</feature>
<dbReference type="PROSITE" id="PS50005">
    <property type="entry name" value="TPR"/>
    <property type="match status" value="3"/>
</dbReference>
<feature type="region of interest" description="Disordered" evidence="6">
    <location>
        <begin position="544"/>
        <end position="566"/>
    </location>
</feature>
<feature type="compositionally biased region" description="Polar residues" evidence="6">
    <location>
        <begin position="759"/>
        <end position="770"/>
    </location>
</feature>
<evidence type="ECO:0000259" key="7">
    <source>
        <dbReference type="PROSITE" id="PS50106"/>
    </source>
</evidence>
<dbReference type="EMBL" id="JATAAI010000002">
    <property type="protein sequence ID" value="KAK1747299.1"/>
    <property type="molecule type" value="Genomic_DNA"/>
</dbReference>
<evidence type="ECO:0000256" key="4">
    <source>
        <dbReference type="PROSITE-ProRule" id="PRU00290"/>
    </source>
</evidence>
<dbReference type="InterPro" id="IPR001478">
    <property type="entry name" value="PDZ"/>
</dbReference>
<evidence type="ECO:0000256" key="3">
    <source>
        <dbReference type="PROSITE-ProRule" id="PRU00023"/>
    </source>
</evidence>
<feature type="repeat" description="TPR" evidence="5">
    <location>
        <begin position="95"/>
        <end position="128"/>
    </location>
</feature>
<dbReference type="PROSITE" id="PS50297">
    <property type="entry name" value="ANK_REP_REGION"/>
    <property type="match status" value="1"/>
</dbReference>
<evidence type="ECO:0000256" key="1">
    <source>
        <dbReference type="ARBA" id="ARBA00022737"/>
    </source>
</evidence>
<feature type="compositionally biased region" description="Low complexity" evidence="6">
    <location>
        <begin position="1534"/>
        <end position="1561"/>
    </location>
</feature>
<feature type="compositionally biased region" description="Gly residues" evidence="6">
    <location>
        <begin position="10"/>
        <end position="21"/>
    </location>
</feature>
<dbReference type="GO" id="GO:0016020">
    <property type="term" value="C:membrane"/>
    <property type="evidence" value="ECO:0007669"/>
    <property type="project" value="TreeGrafter"/>
</dbReference>
<feature type="compositionally biased region" description="Low complexity" evidence="6">
    <location>
        <begin position="687"/>
        <end position="698"/>
    </location>
</feature>
<evidence type="ECO:0000259" key="8">
    <source>
        <dbReference type="PROSITE" id="PS50892"/>
    </source>
</evidence>
<dbReference type="SUPFAM" id="SSF48452">
    <property type="entry name" value="TPR-like"/>
    <property type="match status" value="2"/>
</dbReference>
<dbReference type="Gene3D" id="1.25.40.20">
    <property type="entry name" value="Ankyrin repeat-containing domain"/>
    <property type="match status" value="1"/>
</dbReference>
<dbReference type="Pfam" id="PF00595">
    <property type="entry name" value="PDZ"/>
    <property type="match status" value="1"/>
</dbReference>
<feature type="region of interest" description="Disordered" evidence="6">
    <location>
        <begin position="1"/>
        <end position="77"/>
    </location>
</feature>
<dbReference type="InterPro" id="IPR002110">
    <property type="entry name" value="Ankyrin_rpt"/>
</dbReference>
<dbReference type="InterPro" id="IPR036034">
    <property type="entry name" value="PDZ_sf"/>
</dbReference>
<feature type="domain" description="V-SNARE coiled-coil homology" evidence="8">
    <location>
        <begin position="1569"/>
        <end position="1630"/>
    </location>
</feature>
<dbReference type="InterPro" id="IPR013083">
    <property type="entry name" value="Znf_RING/FYVE/PHD"/>
</dbReference>